<dbReference type="AlphaFoldDB" id="A0A292YDU3"/>
<comment type="subcellular location">
    <subcellularLocation>
        <location evidence="5">Cell membrane</location>
        <topology evidence="5">Multi-pass membrane protein</topology>
    </subcellularLocation>
</comment>
<evidence type="ECO:0000256" key="1">
    <source>
        <dbReference type="ARBA" id="ARBA00022475"/>
    </source>
</evidence>
<evidence type="ECO:0000313" key="6">
    <source>
        <dbReference type="EMBL" id="GAX90592.1"/>
    </source>
</evidence>
<evidence type="ECO:0000256" key="5">
    <source>
        <dbReference type="HAMAP-Rule" id="MF_01874"/>
    </source>
</evidence>
<keyword evidence="4 5" id="KW-0472">Membrane</keyword>
<dbReference type="PANTHER" id="PTHR38452:SF1">
    <property type="entry name" value="UPF0756 MEMBRANE PROTEIN YEAL"/>
    <property type="match status" value="1"/>
</dbReference>
<feature type="transmembrane region" description="Helical" evidence="5">
    <location>
        <begin position="48"/>
        <end position="66"/>
    </location>
</feature>
<dbReference type="OrthoDB" id="80306at2"/>
<evidence type="ECO:0000256" key="3">
    <source>
        <dbReference type="ARBA" id="ARBA00022989"/>
    </source>
</evidence>
<evidence type="ECO:0000313" key="7">
    <source>
        <dbReference type="Proteomes" id="UP000217785"/>
    </source>
</evidence>
<accession>A0A292YDU3</accession>
<feature type="transmembrane region" description="Helical" evidence="5">
    <location>
        <begin position="109"/>
        <end position="125"/>
    </location>
</feature>
<comment type="similarity">
    <text evidence="5">Belongs to the UPF0756 family.</text>
</comment>
<dbReference type="RefSeq" id="WP_096182314.1">
    <property type="nucleotide sequence ID" value="NZ_BDUF01000059.1"/>
</dbReference>
<dbReference type="GO" id="GO:0005886">
    <property type="term" value="C:plasma membrane"/>
    <property type="evidence" value="ECO:0007669"/>
    <property type="project" value="UniProtKB-SubCell"/>
</dbReference>
<sequence>MDQTNVILLVLLTLGIIGNNTTVSIAVSALLLLRLLHLERVFPTVENYGLQAGIVILTIGVLSPLASGKIGTDAIVTAIKNPVSVIGILAGILVAYLGGKGIPVLTEQPLIVTGILIGTIIGVSLFKGVPVGPLIAAGGVGLILQFFQGK</sequence>
<feature type="transmembrane region" description="Helical" evidence="5">
    <location>
        <begin position="6"/>
        <end position="36"/>
    </location>
</feature>
<dbReference type="Proteomes" id="UP000217785">
    <property type="component" value="Unassembled WGS sequence"/>
</dbReference>
<dbReference type="InterPro" id="IPR007382">
    <property type="entry name" value="UPF0756_TM"/>
</dbReference>
<organism evidence="6 7">
    <name type="scientific">Effusibacillus lacus</name>
    <dbReference type="NCBI Taxonomy" id="1348429"/>
    <lineage>
        <taxon>Bacteria</taxon>
        <taxon>Bacillati</taxon>
        <taxon>Bacillota</taxon>
        <taxon>Bacilli</taxon>
        <taxon>Bacillales</taxon>
        <taxon>Alicyclobacillaceae</taxon>
        <taxon>Effusibacillus</taxon>
    </lineage>
</organism>
<evidence type="ECO:0000256" key="4">
    <source>
        <dbReference type="ARBA" id="ARBA00023136"/>
    </source>
</evidence>
<dbReference type="EMBL" id="BDUF01000059">
    <property type="protein sequence ID" value="GAX90592.1"/>
    <property type="molecule type" value="Genomic_DNA"/>
</dbReference>
<keyword evidence="1 5" id="KW-1003">Cell membrane</keyword>
<keyword evidence="3 5" id="KW-1133">Transmembrane helix</keyword>
<dbReference type="PANTHER" id="PTHR38452">
    <property type="entry name" value="UPF0756 MEMBRANE PROTEIN YEAL"/>
    <property type="match status" value="1"/>
</dbReference>
<keyword evidence="2 5" id="KW-0812">Transmembrane</keyword>
<name>A0A292YDU3_9BACL</name>
<gene>
    <name evidence="6" type="ORF">EFBL_2219</name>
</gene>
<comment type="caution">
    <text evidence="6">The sequence shown here is derived from an EMBL/GenBank/DDBJ whole genome shotgun (WGS) entry which is preliminary data.</text>
</comment>
<dbReference type="Pfam" id="PF04284">
    <property type="entry name" value="DUF441"/>
    <property type="match status" value="1"/>
</dbReference>
<feature type="transmembrane region" description="Helical" evidence="5">
    <location>
        <begin position="78"/>
        <end position="97"/>
    </location>
</feature>
<proteinExistence type="inferred from homology"/>
<keyword evidence="7" id="KW-1185">Reference proteome</keyword>
<protein>
    <recommendedName>
        <fullName evidence="5">UPF0756 membrane protein EFBL_2219</fullName>
    </recommendedName>
</protein>
<evidence type="ECO:0000256" key="2">
    <source>
        <dbReference type="ARBA" id="ARBA00022692"/>
    </source>
</evidence>
<reference evidence="7" key="1">
    <citation type="submission" date="2017-07" db="EMBL/GenBank/DDBJ databases">
        <title>Draft genome sequence of Effusibacillus lacus strain skLN1.</title>
        <authorList>
            <person name="Watanabe M."/>
            <person name="Kojima H."/>
            <person name="Fukui M."/>
        </authorList>
    </citation>
    <scope>NUCLEOTIDE SEQUENCE [LARGE SCALE GENOMIC DNA]</scope>
    <source>
        <strain evidence="7">skLN1</strain>
    </source>
</reference>
<dbReference type="HAMAP" id="MF_01874">
    <property type="entry name" value="UPF0756"/>
    <property type="match status" value="1"/>
</dbReference>